<dbReference type="PANTHER" id="PTHR11742">
    <property type="entry name" value="MANNOSYL-OLIGOSACCHARIDE ALPHA-1,2-MANNOSIDASE-RELATED"/>
    <property type="match status" value="1"/>
</dbReference>
<protein>
    <recommendedName>
        <fullName evidence="9">alpha-1,2-Mannosidase</fullName>
        <ecNumber evidence="9">3.2.1.-</ecNumber>
    </recommendedName>
</protein>
<dbReference type="GO" id="GO:0005783">
    <property type="term" value="C:endoplasmic reticulum"/>
    <property type="evidence" value="ECO:0007669"/>
    <property type="project" value="TreeGrafter"/>
</dbReference>
<keyword evidence="5 8" id="KW-1015">Disulfide bond</keyword>
<dbReference type="FunFam" id="1.50.10.10:FF:000037">
    <property type="entry name" value="alpha-1,2-Mannosidase"/>
    <property type="match status" value="1"/>
</dbReference>
<feature type="active site" description="Proton donor" evidence="6">
    <location>
        <position position="187"/>
    </location>
</feature>
<comment type="similarity">
    <text evidence="3 9">Belongs to the glycosyl hydrolase 47 family.</text>
</comment>
<feature type="active site" evidence="6">
    <location>
        <position position="505"/>
    </location>
</feature>
<comment type="cofactor">
    <cofactor evidence="1 7">
        <name>Ca(2+)</name>
        <dbReference type="ChEBI" id="CHEBI:29108"/>
    </cofactor>
</comment>
<feature type="binding site" evidence="7">
    <location>
        <position position="593"/>
    </location>
    <ligand>
        <name>Ca(2+)</name>
        <dbReference type="ChEBI" id="CHEBI:29108"/>
    </ligand>
</feature>
<keyword evidence="7" id="KW-0479">Metal-binding</keyword>
<dbReference type="UniPathway" id="UPA00378"/>
<keyword evidence="9" id="KW-0326">Glycosidase</keyword>
<dbReference type="GO" id="GO:0005509">
    <property type="term" value="F:calcium ion binding"/>
    <property type="evidence" value="ECO:0007669"/>
    <property type="project" value="InterPro"/>
</dbReference>
<evidence type="ECO:0000256" key="7">
    <source>
        <dbReference type="PIRSR" id="PIRSR601382-2"/>
    </source>
</evidence>
<keyword evidence="10" id="KW-0472">Membrane</keyword>
<dbReference type="InterPro" id="IPR036026">
    <property type="entry name" value="Seven-hairpin_glycosidases"/>
</dbReference>
<keyword evidence="7" id="KW-0106">Calcium</keyword>
<evidence type="ECO:0000256" key="5">
    <source>
        <dbReference type="ARBA" id="ARBA00023157"/>
    </source>
</evidence>
<dbReference type="GO" id="GO:0016020">
    <property type="term" value="C:membrane"/>
    <property type="evidence" value="ECO:0007669"/>
    <property type="project" value="InterPro"/>
</dbReference>
<keyword evidence="10" id="KW-1133">Transmembrane helix</keyword>
<dbReference type="GO" id="GO:0005975">
    <property type="term" value="P:carbohydrate metabolic process"/>
    <property type="evidence" value="ECO:0007669"/>
    <property type="project" value="InterPro"/>
</dbReference>
<feature type="active site" description="Proton donor" evidence="6">
    <location>
        <position position="441"/>
    </location>
</feature>
<dbReference type="AlphaFoldDB" id="A0A136JEA4"/>
<organism evidence="11 12">
    <name type="scientific">Microdochium bolleyi</name>
    <dbReference type="NCBI Taxonomy" id="196109"/>
    <lineage>
        <taxon>Eukaryota</taxon>
        <taxon>Fungi</taxon>
        <taxon>Dikarya</taxon>
        <taxon>Ascomycota</taxon>
        <taxon>Pezizomycotina</taxon>
        <taxon>Sordariomycetes</taxon>
        <taxon>Xylariomycetidae</taxon>
        <taxon>Xylariales</taxon>
        <taxon>Microdochiaceae</taxon>
        <taxon>Microdochium</taxon>
    </lineage>
</organism>
<proteinExistence type="inferred from homology"/>
<dbReference type="SUPFAM" id="SSF48225">
    <property type="entry name" value="Seven-hairpin glycosidases"/>
    <property type="match status" value="1"/>
</dbReference>
<evidence type="ECO:0000256" key="1">
    <source>
        <dbReference type="ARBA" id="ARBA00001913"/>
    </source>
</evidence>
<gene>
    <name evidence="11" type="ORF">Micbo1qcDRAFT_187502</name>
</gene>
<evidence type="ECO:0000256" key="10">
    <source>
        <dbReference type="SAM" id="Phobius"/>
    </source>
</evidence>
<dbReference type="PRINTS" id="PR00747">
    <property type="entry name" value="GLYHDRLASE47"/>
</dbReference>
<feature type="disulfide bond" evidence="8">
    <location>
        <begin position="398"/>
        <end position="427"/>
    </location>
</feature>
<dbReference type="InterPro" id="IPR050749">
    <property type="entry name" value="Glycosyl_Hydrolase_47"/>
</dbReference>
<evidence type="ECO:0000256" key="3">
    <source>
        <dbReference type="ARBA" id="ARBA00007658"/>
    </source>
</evidence>
<dbReference type="OrthoDB" id="8118055at2759"/>
<evidence type="ECO:0000256" key="4">
    <source>
        <dbReference type="ARBA" id="ARBA00022801"/>
    </source>
</evidence>
<dbReference type="GO" id="GO:0004571">
    <property type="term" value="F:mannosyl-oligosaccharide 1,2-alpha-mannosidase activity"/>
    <property type="evidence" value="ECO:0007669"/>
    <property type="project" value="InterPro"/>
</dbReference>
<dbReference type="GO" id="GO:0036503">
    <property type="term" value="P:ERAD pathway"/>
    <property type="evidence" value="ECO:0007669"/>
    <property type="project" value="UniProtKB-ARBA"/>
</dbReference>
<keyword evidence="4 9" id="KW-0378">Hydrolase</keyword>
<feature type="transmembrane region" description="Helical" evidence="10">
    <location>
        <begin position="7"/>
        <end position="24"/>
    </location>
</feature>
<reference evidence="12" key="1">
    <citation type="submission" date="2016-02" db="EMBL/GenBank/DDBJ databases">
        <title>Draft genome sequence of Microdochium bolleyi, a fungal endophyte of beachgrass.</title>
        <authorList>
            <consortium name="DOE Joint Genome Institute"/>
            <person name="David A.S."/>
            <person name="May G."/>
            <person name="Haridas S."/>
            <person name="Lim J."/>
            <person name="Wang M."/>
            <person name="Labutti K."/>
            <person name="Lipzen A."/>
            <person name="Barry K."/>
            <person name="Grigoriev I.V."/>
        </authorList>
    </citation>
    <scope>NUCLEOTIDE SEQUENCE [LARGE SCALE GENOMIC DNA]</scope>
    <source>
        <strain evidence="12">J235TASD1</strain>
    </source>
</reference>
<evidence type="ECO:0000256" key="2">
    <source>
        <dbReference type="ARBA" id="ARBA00004922"/>
    </source>
</evidence>
<dbReference type="STRING" id="196109.A0A136JEA4"/>
<dbReference type="Gene3D" id="1.50.10.10">
    <property type="match status" value="1"/>
</dbReference>
<comment type="pathway">
    <text evidence="2">Protein modification; protein glycosylation.</text>
</comment>
<dbReference type="PANTHER" id="PTHR11742:SF89">
    <property type="entry name" value="ALPHA-1,2-MANNOSIDASE"/>
    <property type="match status" value="1"/>
</dbReference>
<dbReference type="Pfam" id="PF01532">
    <property type="entry name" value="Glyco_hydro_47"/>
    <property type="match status" value="1"/>
</dbReference>
<feature type="active site" evidence="6">
    <location>
        <position position="323"/>
    </location>
</feature>
<evidence type="ECO:0000256" key="6">
    <source>
        <dbReference type="PIRSR" id="PIRSR601382-1"/>
    </source>
</evidence>
<dbReference type="InParanoid" id="A0A136JEA4"/>
<keyword evidence="10" id="KW-0812">Transmembrane</keyword>
<evidence type="ECO:0000313" key="11">
    <source>
        <dbReference type="EMBL" id="KXJ95474.1"/>
    </source>
</evidence>
<sequence>MIAQRRGRLLPYAITAIIVFLWLSRDYGSNLLDDVSGHYEAPVRPQFEPGVVDDPDYFWRRLPTVHPVDEMRALPTGRPKALPRIQARIFPKESAAERATRLERQAAVKKTFLRSWDSYKRFAWAHDELTPLTGSSKDPFGGWGATLVDSLDTLLIMGLDAEYAAAARAAGQIDCSRTELGTVNVFETTIRYLGGFLAAYDLSGDQGMLRKAREVGDMLYVAFDTPNRMPIPRWDPAAARKVTPQQAPEHALIAEIGSLCMEFTRLSLITGDPKWFDATERIREALEDQQDSTMLPGMWPISVQPKYLRFNIDNTFGLGAMADSVFEYLPKMTALLGGLIPCYETMYKNAMATALKHTLFRPMTPDNADIRIAGTVHAETRGGKVVHELESAGQHLVCFAGGMLTLGGKLFEETEHLIAGQKLTEGCIWTYNATQSGIMPETFSMVACSNPEDCTWDETDWHRGVLKAAHESTADLFKAEDIVRESALPTGFTKVNDARYILRPEAIESVFVLYRATARRDLLDTAWRMFEAIETHTETAMGNAAMSDVTMRDGTIGLHDSMESFWLGETLKYFYLIFSDPSLISLDEFVFNTEAHPFRRLLR</sequence>
<dbReference type="EC" id="3.2.1.-" evidence="9"/>
<evidence type="ECO:0000256" key="8">
    <source>
        <dbReference type="PIRSR" id="PIRSR601382-3"/>
    </source>
</evidence>
<name>A0A136JEA4_9PEZI</name>
<dbReference type="InterPro" id="IPR012341">
    <property type="entry name" value="6hp_glycosidase-like_sf"/>
</dbReference>
<evidence type="ECO:0000256" key="9">
    <source>
        <dbReference type="RuleBase" id="RU361193"/>
    </source>
</evidence>
<evidence type="ECO:0000313" key="12">
    <source>
        <dbReference type="Proteomes" id="UP000070501"/>
    </source>
</evidence>
<keyword evidence="12" id="KW-1185">Reference proteome</keyword>
<dbReference type="EMBL" id="KQ964246">
    <property type="protein sequence ID" value="KXJ95474.1"/>
    <property type="molecule type" value="Genomic_DNA"/>
</dbReference>
<dbReference type="InterPro" id="IPR001382">
    <property type="entry name" value="Glyco_hydro_47"/>
</dbReference>
<dbReference type="Proteomes" id="UP000070501">
    <property type="component" value="Unassembled WGS sequence"/>
</dbReference>
<accession>A0A136JEA4</accession>